<evidence type="ECO:0000256" key="12">
    <source>
        <dbReference type="ARBA" id="ARBA00022989"/>
    </source>
</evidence>
<evidence type="ECO:0000256" key="13">
    <source>
        <dbReference type="ARBA" id="ARBA00023136"/>
    </source>
</evidence>
<dbReference type="SUPFAM" id="SSF48239">
    <property type="entry name" value="Terpenoid cyclases/Protein prenyltransferases"/>
    <property type="match status" value="1"/>
</dbReference>
<evidence type="ECO:0000256" key="16">
    <source>
        <dbReference type="SAM" id="Phobius"/>
    </source>
</evidence>
<dbReference type="InterPro" id="IPR045089">
    <property type="entry name" value="PGGT1B-like"/>
</dbReference>
<keyword evidence="5" id="KW-0637">Prenyltransferase</keyword>
<evidence type="ECO:0000259" key="17">
    <source>
        <dbReference type="Pfam" id="PF00432"/>
    </source>
</evidence>
<keyword evidence="10" id="KW-0256">Endoplasmic reticulum</keyword>
<name>A0A6V7SYK6_PLAVN</name>
<evidence type="ECO:0000256" key="8">
    <source>
        <dbReference type="ARBA" id="ARBA00022723"/>
    </source>
</evidence>
<dbReference type="GO" id="GO:0046872">
    <property type="term" value="F:metal ion binding"/>
    <property type="evidence" value="ECO:0007669"/>
    <property type="project" value="UniProtKB-KW"/>
</dbReference>
<evidence type="ECO:0000256" key="1">
    <source>
        <dbReference type="ARBA" id="ARBA00001947"/>
    </source>
</evidence>
<evidence type="ECO:0000313" key="18">
    <source>
        <dbReference type="EMBL" id="CAD2104704.1"/>
    </source>
</evidence>
<dbReference type="AlphaFoldDB" id="A0A6V7SYK6"/>
<evidence type="ECO:0000256" key="15">
    <source>
        <dbReference type="ARBA" id="ARBA00032766"/>
    </source>
</evidence>
<feature type="domain" description="Prenyltransferase alpha-alpha toroid" evidence="17">
    <location>
        <begin position="101"/>
        <end position="173"/>
    </location>
</feature>
<dbReference type="InterPro" id="IPR008930">
    <property type="entry name" value="Terpenoid_cyclase/PrenylTrfase"/>
</dbReference>
<feature type="transmembrane region" description="Helical" evidence="16">
    <location>
        <begin position="67"/>
        <end position="85"/>
    </location>
</feature>
<evidence type="ECO:0000256" key="11">
    <source>
        <dbReference type="ARBA" id="ARBA00022833"/>
    </source>
</evidence>
<keyword evidence="11" id="KW-0862">Zinc</keyword>
<evidence type="ECO:0000256" key="2">
    <source>
        <dbReference type="ARBA" id="ARBA00004477"/>
    </source>
</evidence>
<evidence type="ECO:0000256" key="5">
    <source>
        <dbReference type="ARBA" id="ARBA00022602"/>
    </source>
</evidence>
<dbReference type="GO" id="GO:0004663">
    <property type="term" value="F:Rab geranylgeranyltransferase activity"/>
    <property type="evidence" value="ECO:0007669"/>
    <property type="project" value="TreeGrafter"/>
</dbReference>
<dbReference type="Pfam" id="PF07019">
    <property type="entry name" value="EMC6"/>
    <property type="match status" value="1"/>
</dbReference>
<evidence type="ECO:0000256" key="10">
    <source>
        <dbReference type="ARBA" id="ARBA00022824"/>
    </source>
</evidence>
<dbReference type="InterPro" id="IPR001330">
    <property type="entry name" value="Prenyltrans"/>
</dbReference>
<keyword evidence="7 16" id="KW-0812">Transmembrane</keyword>
<dbReference type="VEuPathDB" id="PlasmoDB:PVBDA_1403270"/>
<comment type="cofactor">
    <cofactor evidence="1">
        <name>Zn(2+)</name>
        <dbReference type="ChEBI" id="CHEBI:29105"/>
    </cofactor>
</comment>
<keyword evidence="13 16" id="KW-0472">Membrane</keyword>
<evidence type="ECO:0000313" key="19">
    <source>
        <dbReference type="Proteomes" id="UP000515550"/>
    </source>
</evidence>
<dbReference type="Gene3D" id="1.50.10.20">
    <property type="match status" value="1"/>
</dbReference>
<evidence type="ECO:0000256" key="9">
    <source>
        <dbReference type="ARBA" id="ARBA00022737"/>
    </source>
</evidence>
<dbReference type="EMBL" id="LR865392">
    <property type="protein sequence ID" value="CAD2104704.1"/>
    <property type="molecule type" value="Genomic_DNA"/>
</dbReference>
<feature type="transmembrane region" description="Helical" evidence="16">
    <location>
        <begin position="42"/>
        <end position="61"/>
    </location>
</feature>
<sequence>MEKNASIDNRNKDSIKDSLNSKLLESNKYDENTVKHNKSSLILSRQFYGIIGGITAGILGLQGIKGFLFFSAFTLIGTLMTFFHIKNNYKSFFAKYSNMELNIKLHEKYFLKSIKEKLVSKSKSDYESDKYESILINGVFWVLSGILIMNKGKTNLEDILEKNVIDMLYLLVMQSLQKKKIKENIIYNYKKENNILSHKDINEVMKIVKQKACDDIINIKIGNEGANISMGNISHHNGKTNENISRIEFHKNKGQQINIAFNTIENTTNDLLINNMKEIDKVEKKDRNLYSSATHLIGLKNNKKKKKKFIVCGFSPCNKKWLYEPNVISTLSAIQILFLINRTSENDISTKTLLEIYNFINLLFDEDKGFYHFSLKSFLLHFDGDMRFVFCSLSSIYFINLLLSKRNIYIYNNSNNQKCINWILNCLNADGGFSKFPGSESHAGTTFCAVNSLNLLKDNNNRSFLFTNKWIRSKLIRWLCDRYENQGINGRVSKSHDVCYAWWVLSSLASLKCNISKLLNVNILINYILKCQDKDNGGFSRVQQNDNYIKKSENFNYYDKENISHKKPDLFHSFFAISALSIIYNNIQYYKNKKSDKYDIFGDIKIPKHLEDQLIQLNDVDSSFAMPVYMTI</sequence>
<dbReference type="Proteomes" id="UP000515550">
    <property type="component" value="Chromosome PVBDA_14"/>
</dbReference>
<keyword evidence="8" id="KW-0479">Metal-binding</keyword>
<dbReference type="PANTHER" id="PTHR11774">
    <property type="entry name" value="GERANYLGERANYL TRANSFERASE TYPE BETA SUBUNIT"/>
    <property type="match status" value="1"/>
</dbReference>
<accession>A0A6V7SYK6</accession>
<evidence type="ECO:0000256" key="4">
    <source>
        <dbReference type="ARBA" id="ARBA00010497"/>
    </source>
</evidence>
<feature type="domain" description="Prenyltransferase alpha-alpha toroid" evidence="17">
    <location>
        <begin position="295"/>
        <end position="586"/>
    </location>
</feature>
<keyword evidence="12 16" id="KW-1133">Transmembrane helix</keyword>
<protein>
    <recommendedName>
        <fullName evidence="14">Geranylgeranyl transferase type II subunit beta</fullName>
    </recommendedName>
    <alternativeName>
        <fullName evidence="15">Type II protein geranyl-geranyltransferase subunit beta</fullName>
    </alternativeName>
</protein>
<dbReference type="Pfam" id="PF00432">
    <property type="entry name" value="Prenyltrans"/>
    <property type="match status" value="2"/>
</dbReference>
<gene>
    <name evidence="18" type="ORF">PVBDA_1403270</name>
</gene>
<comment type="similarity">
    <text evidence="3">Belongs to the EMC6 family.</text>
</comment>
<keyword evidence="6 18" id="KW-0808">Transferase</keyword>
<evidence type="ECO:0000256" key="3">
    <source>
        <dbReference type="ARBA" id="ARBA00009436"/>
    </source>
</evidence>
<keyword evidence="9" id="KW-0677">Repeat</keyword>
<dbReference type="PANTHER" id="PTHR11774:SF11">
    <property type="entry name" value="GERANYLGERANYL TRANSFERASE TYPE-2 SUBUNIT BETA"/>
    <property type="match status" value="1"/>
</dbReference>
<comment type="similarity">
    <text evidence="4">Belongs to the protein prenyltransferase subunit beta family.</text>
</comment>
<organism evidence="18 19">
    <name type="scientific">Plasmodium vinckei brucechwatti</name>
    <dbReference type="NCBI Taxonomy" id="119398"/>
    <lineage>
        <taxon>Eukaryota</taxon>
        <taxon>Sar</taxon>
        <taxon>Alveolata</taxon>
        <taxon>Apicomplexa</taxon>
        <taxon>Aconoidasida</taxon>
        <taxon>Haemosporida</taxon>
        <taxon>Plasmodiidae</taxon>
        <taxon>Plasmodium</taxon>
        <taxon>Plasmodium (Vinckeia)</taxon>
    </lineage>
</organism>
<reference evidence="18 19" key="1">
    <citation type="submission" date="2020-08" db="EMBL/GenBank/DDBJ databases">
        <authorList>
            <person name="Ramaprasad A."/>
        </authorList>
    </citation>
    <scope>NUCLEOTIDE SEQUENCE [LARGE SCALE GENOMIC DNA]</scope>
</reference>
<dbReference type="InterPro" id="IPR029008">
    <property type="entry name" value="EMC6-like"/>
</dbReference>
<evidence type="ECO:0000256" key="14">
    <source>
        <dbReference type="ARBA" id="ARBA00030816"/>
    </source>
</evidence>
<evidence type="ECO:0000256" key="6">
    <source>
        <dbReference type="ARBA" id="ARBA00022679"/>
    </source>
</evidence>
<proteinExistence type="inferred from homology"/>
<dbReference type="GO" id="GO:0005968">
    <property type="term" value="C:Rab-protein geranylgeranyltransferase complex"/>
    <property type="evidence" value="ECO:0007669"/>
    <property type="project" value="TreeGrafter"/>
</dbReference>
<comment type="subcellular location">
    <subcellularLocation>
        <location evidence="2">Endoplasmic reticulum membrane</location>
        <topology evidence="2">Multi-pass membrane protein</topology>
    </subcellularLocation>
</comment>
<dbReference type="GO" id="GO:0005789">
    <property type="term" value="C:endoplasmic reticulum membrane"/>
    <property type="evidence" value="ECO:0007669"/>
    <property type="project" value="UniProtKB-SubCell"/>
</dbReference>
<evidence type="ECO:0000256" key="7">
    <source>
        <dbReference type="ARBA" id="ARBA00022692"/>
    </source>
</evidence>
<feature type="transmembrane region" description="Helical" evidence="16">
    <location>
        <begin position="131"/>
        <end position="149"/>
    </location>
</feature>